<feature type="transmembrane region" description="Helical" evidence="7">
    <location>
        <begin position="24"/>
        <end position="46"/>
    </location>
</feature>
<evidence type="ECO:0000256" key="4">
    <source>
        <dbReference type="ARBA" id="ARBA00013208"/>
    </source>
</evidence>
<evidence type="ECO:0000259" key="8">
    <source>
        <dbReference type="Pfam" id="PF10502"/>
    </source>
</evidence>
<dbReference type="RefSeq" id="WP_074730290.1">
    <property type="nucleotide sequence ID" value="NZ_FOGW01000004.1"/>
</dbReference>
<evidence type="ECO:0000256" key="6">
    <source>
        <dbReference type="PIRSR" id="PIRSR600223-1"/>
    </source>
</evidence>
<feature type="domain" description="Peptidase S26" evidence="8">
    <location>
        <begin position="25"/>
        <end position="200"/>
    </location>
</feature>
<accession>A0A1H9P9G1</accession>
<dbReference type="EC" id="3.4.21.89" evidence="4 7"/>
<dbReference type="InterPro" id="IPR036286">
    <property type="entry name" value="LexA/Signal_pep-like_sf"/>
</dbReference>
<dbReference type="PRINTS" id="PR00727">
    <property type="entry name" value="LEADERPTASE"/>
</dbReference>
<sequence length="210" mass="24436">MDKLKNDSNSKKENEENVTVMQEVWSWIKTIAIVIFIVVFINKFIIINATIPSGSMENTIMTDSRLIGFRLSYIFSKPNRGDIVIFKFPVDESELYIKRVIGLPGEKVTIKKGNIYINDSKKPLKETYLKEKWTYKNDKITFKVPNDSYLMLGDNRNGSSDAREWAEIAFREGKARNEKEAKKFSYVHKDKIIGRAIVKYYKGFENLLNK</sequence>
<reference evidence="10" key="1">
    <citation type="submission" date="2016-10" db="EMBL/GenBank/DDBJ databases">
        <authorList>
            <person name="Varghese N."/>
            <person name="Submissions S."/>
        </authorList>
    </citation>
    <scope>NUCLEOTIDE SEQUENCE [LARGE SCALE GENOMIC DNA]</scope>
    <source>
        <strain evidence="10">S1b</strain>
    </source>
</reference>
<dbReference type="Proteomes" id="UP000182471">
    <property type="component" value="Unassembled WGS sequence"/>
</dbReference>
<keyword evidence="7" id="KW-0812">Transmembrane</keyword>
<dbReference type="CDD" id="cd06530">
    <property type="entry name" value="S26_SPase_I"/>
    <property type="match status" value="1"/>
</dbReference>
<protein>
    <recommendedName>
        <fullName evidence="4 7">Signal peptidase I</fullName>
        <ecNumber evidence="4 7">3.4.21.89</ecNumber>
    </recommendedName>
</protein>
<evidence type="ECO:0000256" key="2">
    <source>
        <dbReference type="ARBA" id="ARBA00004401"/>
    </source>
</evidence>
<dbReference type="SUPFAM" id="SSF51306">
    <property type="entry name" value="LexA/Signal peptidase"/>
    <property type="match status" value="1"/>
</dbReference>
<evidence type="ECO:0000256" key="1">
    <source>
        <dbReference type="ARBA" id="ARBA00000677"/>
    </source>
</evidence>
<dbReference type="AlphaFoldDB" id="A0A1H9P9G1"/>
<feature type="active site" evidence="6">
    <location>
        <position position="55"/>
    </location>
</feature>
<proteinExistence type="inferred from homology"/>
<comment type="catalytic activity">
    <reaction evidence="1 7">
        <text>Cleavage of hydrophobic, N-terminal signal or leader sequences from secreted and periplasmic proteins.</text>
        <dbReference type="EC" id="3.4.21.89"/>
    </reaction>
</comment>
<dbReference type="NCBIfam" id="TIGR02227">
    <property type="entry name" value="sigpep_I_bact"/>
    <property type="match status" value="1"/>
</dbReference>
<evidence type="ECO:0000256" key="7">
    <source>
        <dbReference type="RuleBase" id="RU362042"/>
    </source>
</evidence>
<dbReference type="InterPro" id="IPR019757">
    <property type="entry name" value="Pept_S26A_signal_pept_1_Lys-AS"/>
</dbReference>
<evidence type="ECO:0000256" key="3">
    <source>
        <dbReference type="ARBA" id="ARBA00009370"/>
    </source>
</evidence>
<keyword evidence="10" id="KW-1185">Reference proteome</keyword>
<evidence type="ECO:0000313" key="9">
    <source>
        <dbReference type="EMBL" id="SER44741.1"/>
    </source>
</evidence>
<dbReference type="PANTHER" id="PTHR43390">
    <property type="entry name" value="SIGNAL PEPTIDASE I"/>
    <property type="match status" value="1"/>
</dbReference>
<comment type="similarity">
    <text evidence="3 7">Belongs to the peptidase S26 family.</text>
</comment>
<keyword evidence="5 7" id="KW-0378">Hydrolase</keyword>
<dbReference type="PANTHER" id="PTHR43390:SF1">
    <property type="entry name" value="CHLOROPLAST PROCESSING PEPTIDASE"/>
    <property type="match status" value="1"/>
</dbReference>
<keyword evidence="7" id="KW-1133">Transmembrane helix</keyword>
<name>A0A1H9P9G1_9FIRM</name>
<gene>
    <name evidence="9" type="ORF">SAMN02910429_00150</name>
</gene>
<dbReference type="GO" id="GO:0005886">
    <property type="term" value="C:plasma membrane"/>
    <property type="evidence" value="ECO:0007669"/>
    <property type="project" value="UniProtKB-SubCell"/>
</dbReference>
<dbReference type="PROSITE" id="PS00760">
    <property type="entry name" value="SPASE_I_2"/>
    <property type="match status" value="1"/>
</dbReference>
<dbReference type="GO" id="GO:0006465">
    <property type="term" value="P:signal peptide processing"/>
    <property type="evidence" value="ECO:0007669"/>
    <property type="project" value="InterPro"/>
</dbReference>
<dbReference type="Pfam" id="PF10502">
    <property type="entry name" value="Peptidase_S26"/>
    <property type="match status" value="1"/>
</dbReference>
<evidence type="ECO:0000256" key="5">
    <source>
        <dbReference type="ARBA" id="ARBA00022801"/>
    </source>
</evidence>
<keyword evidence="7" id="KW-0472">Membrane</keyword>
<feature type="active site" evidence="6">
    <location>
        <position position="98"/>
    </location>
</feature>
<dbReference type="GO" id="GO:0004252">
    <property type="term" value="F:serine-type endopeptidase activity"/>
    <property type="evidence" value="ECO:0007669"/>
    <property type="project" value="InterPro"/>
</dbReference>
<dbReference type="EMBL" id="FOGW01000004">
    <property type="protein sequence ID" value="SER44741.1"/>
    <property type="molecule type" value="Genomic_DNA"/>
</dbReference>
<keyword evidence="7" id="KW-0645">Protease</keyword>
<organism evidence="9 10">
    <name type="scientific">Lachnobacterium bovis</name>
    <dbReference type="NCBI Taxonomy" id="140626"/>
    <lineage>
        <taxon>Bacteria</taxon>
        <taxon>Bacillati</taxon>
        <taxon>Bacillota</taxon>
        <taxon>Clostridia</taxon>
        <taxon>Lachnospirales</taxon>
        <taxon>Lachnospiraceae</taxon>
        <taxon>Lachnobacterium</taxon>
    </lineage>
</organism>
<dbReference type="InterPro" id="IPR000223">
    <property type="entry name" value="Pept_S26A_signal_pept_1"/>
</dbReference>
<dbReference type="Gene3D" id="2.10.109.10">
    <property type="entry name" value="Umud Fragment, subunit A"/>
    <property type="match status" value="1"/>
</dbReference>
<dbReference type="InterPro" id="IPR019533">
    <property type="entry name" value="Peptidase_S26"/>
</dbReference>
<evidence type="ECO:0000313" key="10">
    <source>
        <dbReference type="Proteomes" id="UP000182471"/>
    </source>
</evidence>
<dbReference type="GO" id="GO:0009003">
    <property type="term" value="F:signal peptidase activity"/>
    <property type="evidence" value="ECO:0007669"/>
    <property type="project" value="UniProtKB-EC"/>
</dbReference>
<comment type="subcellular location">
    <subcellularLocation>
        <location evidence="2">Cell membrane</location>
        <topology evidence="2">Single-pass type II membrane protein</topology>
    </subcellularLocation>
    <subcellularLocation>
        <location evidence="7">Membrane</location>
        <topology evidence="7">Single-pass type II membrane protein</topology>
    </subcellularLocation>
</comment>